<dbReference type="PROSITE" id="PS51186">
    <property type="entry name" value="GNAT"/>
    <property type="match status" value="1"/>
</dbReference>
<dbReference type="CDD" id="cd04301">
    <property type="entry name" value="NAT_SF"/>
    <property type="match status" value="1"/>
</dbReference>
<dbReference type="STRING" id="1121279.SAMN02745887_01951"/>
<proteinExistence type="predicted"/>
<organism evidence="2 3">
    <name type="scientific">Chitinimonas taiwanensis DSM 18899</name>
    <dbReference type="NCBI Taxonomy" id="1121279"/>
    <lineage>
        <taxon>Bacteria</taxon>
        <taxon>Pseudomonadati</taxon>
        <taxon>Pseudomonadota</taxon>
        <taxon>Betaproteobacteria</taxon>
        <taxon>Neisseriales</taxon>
        <taxon>Chitinibacteraceae</taxon>
        <taxon>Chitinimonas</taxon>
    </lineage>
</organism>
<dbReference type="Pfam" id="PF00583">
    <property type="entry name" value="Acetyltransf_1"/>
    <property type="match status" value="1"/>
</dbReference>
<dbReference type="EMBL" id="FPKR01000007">
    <property type="protein sequence ID" value="SFZ76423.1"/>
    <property type="molecule type" value="Genomic_DNA"/>
</dbReference>
<dbReference type="SUPFAM" id="SSF55729">
    <property type="entry name" value="Acyl-CoA N-acyltransferases (Nat)"/>
    <property type="match status" value="1"/>
</dbReference>
<name>A0A1K2HI10_9NEIS</name>
<dbReference type="Proteomes" id="UP000186513">
    <property type="component" value="Unassembled WGS sequence"/>
</dbReference>
<dbReference type="InterPro" id="IPR000182">
    <property type="entry name" value="GNAT_dom"/>
</dbReference>
<sequence>MMSTSLHPYCEADRPLLRSLELLYSHDFSELTSLSLKEGGYFLNDAQFEQYFLDVHATLIIRHAGKPAGFAIVADHSQLDGRPGVHDVLQFFVLRGLRRLGVGRAAAISLFDRFPGPWEVRQIDANPAAQAFWRKVVAEYSAGDYQERRWQEDDDSGVVQSFIARGHPTETELT</sequence>
<accession>A0A1K2HI10</accession>
<dbReference type="InterPro" id="IPR016181">
    <property type="entry name" value="Acyl_CoA_acyltransferase"/>
</dbReference>
<feature type="domain" description="N-acetyltransferase" evidence="1">
    <location>
        <begin position="15"/>
        <end position="165"/>
    </location>
</feature>
<dbReference type="OrthoDB" id="8479334at2"/>
<gene>
    <name evidence="2" type="ORF">SAMN02745887_01951</name>
</gene>
<evidence type="ECO:0000313" key="3">
    <source>
        <dbReference type="Proteomes" id="UP000186513"/>
    </source>
</evidence>
<evidence type="ECO:0000313" key="2">
    <source>
        <dbReference type="EMBL" id="SFZ76423.1"/>
    </source>
</evidence>
<protein>
    <submittedName>
        <fullName evidence="2">Predicted acetyltransferase</fullName>
    </submittedName>
</protein>
<keyword evidence="2" id="KW-0808">Transferase</keyword>
<keyword evidence="3" id="KW-1185">Reference proteome</keyword>
<evidence type="ECO:0000259" key="1">
    <source>
        <dbReference type="PROSITE" id="PS51186"/>
    </source>
</evidence>
<dbReference type="GO" id="GO:0016747">
    <property type="term" value="F:acyltransferase activity, transferring groups other than amino-acyl groups"/>
    <property type="evidence" value="ECO:0007669"/>
    <property type="project" value="InterPro"/>
</dbReference>
<dbReference type="AlphaFoldDB" id="A0A1K2HI10"/>
<reference evidence="2 3" key="1">
    <citation type="submission" date="2016-11" db="EMBL/GenBank/DDBJ databases">
        <authorList>
            <person name="Jaros S."/>
            <person name="Januszkiewicz K."/>
            <person name="Wedrychowicz H."/>
        </authorList>
    </citation>
    <scope>NUCLEOTIDE SEQUENCE [LARGE SCALE GENOMIC DNA]</scope>
    <source>
        <strain evidence="2 3">DSM 18899</strain>
    </source>
</reference>
<dbReference type="Gene3D" id="3.40.630.30">
    <property type="match status" value="1"/>
</dbReference>